<evidence type="ECO:0000256" key="5">
    <source>
        <dbReference type="ARBA" id="ARBA00022692"/>
    </source>
</evidence>
<keyword evidence="7 8" id="KW-0472">Membrane</keyword>
<dbReference type="Pfam" id="PF13231">
    <property type="entry name" value="PMT_2"/>
    <property type="match status" value="1"/>
</dbReference>
<comment type="caution">
    <text evidence="10">The sequence shown here is derived from an EMBL/GenBank/DDBJ whole genome shotgun (WGS) entry which is preliminary data.</text>
</comment>
<evidence type="ECO:0000256" key="8">
    <source>
        <dbReference type="SAM" id="Phobius"/>
    </source>
</evidence>
<dbReference type="Proteomes" id="UP000229307">
    <property type="component" value="Unassembled WGS sequence"/>
</dbReference>
<name>A0A2M7S4P9_9BACT</name>
<feature type="transmembrane region" description="Helical" evidence="8">
    <location>
        <begin position="129"/>
        <end position="157"/>
    </location>
</feature>
<evidence type="ECO:0000256" key="3">
    <source>
        <dbReference type="ARBA" id="ARBA00022676"/>
    </source>
</evidence>
<keyword evidence="6 8" id="KW-1133">Transmembrane helix</keyword>
<comment type="subcellular location">
    <subcellularLocation>
        <location evidence="1">Cell membrane</location>
        <topology evidence="1">Multi-pass membrane protein</topology>
    </subcellularLocation>
</comment>
<dbReference type="GO" id="GO:0016763">
    <property type="term" value="F:pentosyltransferase activity"/>
    <property type="evidence" value="ECO:0007669"/>
    <property type="project" value="TreeGrafter"/>
</dbReference>
<evidence type="ECO:0000256" key="7">
    <source>
        <dbReference type="ARBA" id="ARBA00023136"/>
    </source>
</evidence>
<dbReference type="EMBL" id="PFMR01000337">
    <property type="protein sequence ID" value="PIZ14551.1"/>
    <property type="molecule type" value="Genomic_DNA"/>
</dbReference>
<organism evidence="10 11">
    <name type="scientific">Candidatus Desantisbacteria bacterium CG_4_10_14_0_8_um_filter_48_22</name>
    <dbReference type="NCBI Taxonomy" id="1974543"/>
    <lineage>
        <taxon>Bacteria</taxon>
        <taxon>Candidatus Desantisiibacteriota</taxon>
    </lineage>
</organism>
<dbReference type="AlphaFoldDB" id="A0A2M7S4P9"/>
<protein>
    <recommendedName>
        <fullName evidence="9">Glycosyltransferase RgtA/B/C/D-like domain-containing protein</fullName>
    </recommendedName>
</protein>
<dbReference type="GO" id="GO:0005886">
    <property type="term" value="C:plasma membrane"/>
    <property type="evidence" value="ECO:0007669"/>
    <property type="project" value="UniProtKB-SubCell"/>
</dbReference>
<evidence type="ECO:0000256" key="1">
    <source>
        <dbReference type="ARBA" id="ARBA00004651"/>
    </source>
</evidence>
<dbReference type="GO" id="GO:0009103">
    <property type="term" value="P:lipopolysaccharide biosynthetic process"/>
    <property type="evidence" value="ECO:0007669"/>
    <property type="project" value="UniProtKB-ARBA"/>
</dbReference>
<keyword evidence="5 8" id="KW-0812">Transmembrane</keyword>
<dbReference type="InterPro" id="IPR038731">
    <property type="entry name" value="RgtA/B/C-like"/>
</dbReference>
<feature type="transmembrane region" description="Helical" evidence="8">
    <location>
        <begin position="169"/>
        <end position="195"/>
    </location>
</feature>
<evidence type="ECO:0000256" key="2">
    <source>
        <dbReference type="ARBA" id="ARBA00022475"/>
    </source>
</evidence>
<keyword evidence="2" id="KW-1003">Cell membrane</keyword>
<evidence type="ECO:0000259" key="9">
    <source>
        <dbReference type="Pfam" id="PF13231"/>
    </source>
</evidence>
<keyword evidence="4" id="KW-0808">Transferase</keyword>
<dbReference type="PANTHER" id="PTHR33908">
    <property type="entry name" value="MANNOSYLTRANSFERASE YKCB-RELATED"/>
    <property type="match status" value="1"/>
</dbReference>
<feature type="domain" description="Glycosyltransferase RgtA/B/C/D-like" evidence="9">
    <location>
        <begin position="70"/>
        <end position="227"/>
    </location>
</feature>
<sequence>MGSDKKERLFLLAAVAAAFLIRLAWILSLDNTVNVWDDWWDQLALNLISGKGYAVANPIAFTSGLFYSWRPPAFPLFLSVPFFFFGRNYLAAKISVALISSVSAVLVYYTGKRFFGRPAGTLACAATALYPTFIFFSGYLAPESLTLFLILSFLFFLARDTEKPSVSNYAFCGLFLGLAVLCRTILSLFFVFILAWMLLNYRGKKEIAVKFAVMVLVMAAVVSPWIIRNYRIHHAFLLNSTDSGQALYINNNPDSFKDDPSGVAYYYKPEEFSNMGELETNRTLAGRAIEFIKKNPVTYIKYVGRRLLNFWRPFPHRISGPGQPYSAMHVAASAAYTIPLFALALAGFFMSLKNWKKLSLLYFFMIYYCGTHVLVRATIRYRMPVEPYLILFASYGLWMLWTKLKDKPKT</sequence>
<evidence type="ECO:0000313" key="11">
    <source>
        <dbReference type="Proteomes" id="UP000229307"/>
    </source>
</evidence>
<gene>
    <name evidence="10" type="ORF">COY52_12145</name>
</gene>
<feature type="transmembrane region" description="Helical" evidence="8">
    <location>
        <begin position="327"/>
        <end position="352"/>
    </location>
</feature>
<evidence type="ECO:0000256" key="6">
    <source>
        <dbReference type="ARBA" id="ARBA00022989"/>
    </source>
</evidence>
<dbReference type="PANTHER" id="PTHR33908:SF11">
    <property type="entry name" value="MEMBRANE PROTEIN"/>
    <property type="match status" value="1"/>
</dbReference>
<feature type="transmembrane region" description="Helical" evidence="8">
    <location>
        <begin position="387"/>
        <end position="404"/>
    </location>
</feature>
<proteinExistence type="predicted"/>
<feature type="transmembrane region" description="Helical" evidence="8">
    <location>
        <begin position="90"/>
        <end position="109"/>
    </location>
</feature>
<dbReference type="InterPro" id="IPR050297">
    <property type="entry name" value="LipidA_mod_glycosyltrf_83"/>
</dbReference>
<keyword evidence="3" id="KW-0328">Glycosyltransferase</keyword>
<feature type="transmembrane region" description="Helical" evidence="8">
    <location>
        <begin position="207"/>
        <end position="227"/>
    </location>
</feature>
<accession>A0A2M7S4P9</accession>
<evidence type="ECO:0000256" key="4">
    <source>
        <dbReference type="ARBA" id="ARBA00022679"/>
    </source>
</evidence>
<reference evidence="11" key="1">
    <citation type="submission" date="2017-09" db="EMBL/GenBank/DDBJ databases">
        <title>Depth-based differentiation of microbial function through sediment-hosted aquifers and enrichment of novel symbionts in the deep terrestrial subsurface.</title>
        <authorList>
            <person name="Probst A.J."/>
            <person name="Ladd B."/>
            <person name="Jarett J.K."/>
            <person name="Geller-Mcgrath D.E."/>
            <person name="Sieber C.M.K."/>
            <person name="Emerson J.B."/>
            <person name="Anantharaman K."/>
            <person name="Thomas B.C."/>
            <person name="Malmstrom R."/>
            <person name="Stieglmeier M."/>
            <person name="Klingl A."/>
            <person name="Woyke T."/>
            <person name="Ryan C.M."/>
            <person name="Banfield J.F."/>
        </authorList>
    </citation>
    <scope>NUCLEOTIDE SEQUENCE [LARGE SCALE GENOMIC DNA]</scope>
</reference>
<evidence type="ECO:0000313" key="10">
    <source>
        <dbReference type="EMBL" id="PIZ14551.1"/>
    </source>
</evidence>
<feature type="transmembrane region" description="Helical" evidence="8">
    <location>
        <begin position="358"/>
        <end position="375"/>
    </location>
</feature>